<comment type="subcellular location">
    <subcellularLocation>
        <location evidence="1">Membrane</location>
        <topology evidence="1">Single-pass membrane protein</topology>
    </subcellularLocation>
    <subcellularLocation>
        <location evidence="2">Mitochondrion</location>
    </subcellularLocation>
</comment>
<dbReference type="InterPro" id="IPR016071">
    <property type="entry name" value="Staphylococal_nuclease_OB-fold"/>
</dbReference>
<dbReference type="Pfam" id="PF00565">
    <property type="entry name" value="SNase"/>
    <property type="match status" value="1"/>
</dbReference>
<keyword evidence="6 16" id="KW-0812">Transmembrane</keyword>
<keyword evidence="19" id="KW-1185">Reference proteome</keyword>
<keyword evidence="10" id="KW-0378">Hydrolase</keyword>
<protein>
    <recommendedName>
        <fullName evidence="4">Probable endonuclease LCL3</fullName>
    </recommendedName>
    <alternativeName>
        <fullName evidence="5">Probable endonuclease lcl3</fullName>
    </alternativeName>
</protein>
<dbReference type="GeneID" id="63680249"/>
<evidence type="ECO:0000256" key="4">
    <source>
        <dbReference type="ARBA" id="ARBA00013404"/>
    </source>
</evidence>
<dbReference type="RefSeq" id="XP_040617694.1">
    <property type="nucleotide sequence ID" value="XM_040765328.1"/>
</dbReference>
<proteinExistence type="inferred from homology"/>
<dbReference type="InterPro" id="IPR035437">
    <property type="entry name" value="SNase_OB-fold_sf"/>
</dbReference>
<keyword evidence="12 16" id="KW-1133">Transmembrane helix</keyword>
<reference evidence="18 19" key="1">
    <citation type="journal article" date="2014" name="BMC Genomics">
        <title>Comparative genomics of the major fungal agents of human and animal Sporotrichosis: Sporothrix schenckii and Sporothrix brasiliensis.</title>
        <authorList>
            <person name="Teixeira M.M."/>
            <person name="de Almeida L.G."/>
            <person name="Kubitschek-Barreira P."/>
            <person name="Alves F.L."/>
            <person name="Kioshima E.S."/>
            <person name="Abadio A.K."/>
            <person name="Fernandes L."/>
            <person name="Derengowski L.S."/>
            <person name="Ferreira K.S."/>
            <person name="Souza R.C."/>
            <person name="Ruiz J.C."/>
            <person name="de Andrade N.C."/>
            <person name="Paes H.C."/>
            <person name="Nicola A.M."/>
            <person name="Albuquerque P."/>
            <person name="Gerber A.L."/>
            <person name="Martins V.P."/>
            <person name="Peconick L.D."/>
            <person name="Neto A.V."/>
            <person name="Chaucanez C.B."/>
            <person name="Silva P.A."/>
            <person name="Cunha O.L."/>
            <person name="de Oliveira F.F."/>
            <person name="dos Santos T.C."/>
            <person name="Barros A.L."/>
            <person name="Soares M.A."/>
            <person name="de Oliveira L.M."/>
            <person name="Marini M.M."/>
            <person name="Villalobos-Duno H."/>
            <person name="Cunha M.M."/>
            <person name="de Hoog S."/>
            <person name="da Silveira J.F."/>
            <person name="Henrissat B."/>
            <person name="Nino-Vega G.A."/>
            <person name="Cisalpino P.S."/>
            <person name="Mora-Montes H.M."/>
            <person name="Almeida S.R."/>
            <person name="Stajich J.E."/>
            <person name="Lopes-Bezerra L.M."/>
            <person name="Vasconcelos A.T."/>
            <person name="Felipe M.S."/>
        </authorList>
    </citation>
    <scope>NUCLEOTIDE SEQUENCE [LARGE SCALE GENOMIC DNA]</scope>
    <source>
        <strain evidence="18 19">5110</strain>
    </source>
</reference>
<name>A0A0C2ETB4_9PEZI</name>
<evidence type="ECO:0000256" key="1">
    <source>
        <dbReference type="ARBA" id="ARBA00004167"/>
    </source>
</evidence>
<evidence type="ECO:0000256" key="8">
    <source>
        <dbReference type="ARBA" id="ARBA00022723"/>
    </source>
</evidence>
<evidence type="ECO:0000256" key="3">
    <source>
        <dbReference type="ARBA" id="ARBA00005435"/>
    </source>
</evidence>
<evidence type="ECO:0000313" key="18">
    <source>
        <dbReference type="EMBL" id="KIH89684.1"/>
    </source>
</evidence>
<keyword evidence="11" id="KW-0106">Calcium</keyword>
<feature type="compositionally biased region" description="Basic and acidic residues" evidence="15">
    <location>
        <begin position="7"/>
        <end position="16"/>
    </location>
</feature>
<keyword evidence="9" id="KW-0255">Endonuclease</keyword>
<evidence type="ECO:0000256" key="15">
    <source>
        <dbReference type="SAM" id="MobiDB-lite"/>
    </source>
</evidence>
<dbReference type="FunFam" id="2.40.50.90:FF:000029">
    <property type="entry name" value="Probable endonuclease lcl3"/>
    <property type="match status" value="1"/>
</dbReference>
<evidence type="ECO:0000256" key="10">
    <source>
        <dbReference type="ARBA" id="ARBA00022801"/>
    </source>
</evidence>
<evidence type="ECO:0000256" key="5">
    <source>
        <dbReference type="ARBA" id="ARBA00014651"/>
    </source>
</evidence>
<keyword evidence="13" id="KW-0496">Mitochondrion</keyword>
<evidence type="ECO:0000256" key="11">
    <source>
        <dbReference type="ARBA" id="ARBA00022837"/>
    </source>
</evidence>
<evidence type="ECO:0000259" key="17">
    <source>
        <dbReference type="PROSITE" id="PS50830"/>
    </source>
</evidence>
<dbReference type="PANTHER" id="PTHR12302:SF3">
    <property type="entry name" value="SERINE_THREONINE-PROTEIN KINASE 31"/>
    <property type="match status" value="1"/>
</dbReference>
<feature type="compositionally biased region" description="Low complexity" evidence="15">
    <location>
        <begin position="299"/>
        <end position="377"/>
    </location>
</feature>
<comment type="caution">
    <text evidence="18">The sequence shown here is derived from an EMBL/GenBank/DDBJ whole genome shotgun (WGS) entry which is preliminary data.</text>
</comment>
<feature type="compositionally biased region" description="Gly residues" evidence="15">
    <location>
        <begin position="378"/>
        <end position="398"/>
    </location>
</feature>
<keyword evidence="14 16" id="KW-0472">Membrane</keyword>
<accession>A0A0C2ETB4</accession>
<dbReference type="OrthoDB" id="430293at2759"/>
<dbReference type="GO" id="GO:0004519">
    <property type="term" value="F:endonuclease activity"/>
    <property type="evidence" value="ECO:0007669"/>
    <property type="project" value="UniProtKB-KW"/>
</dbReference>
<dbReference type="PANTHER" id="PTHR12302">
    <property type="entry name" value="EBNA2 BINDING PROTEIN P100"/>
    <property type="match status" value="1"/>
</dbReference>
<gene>
    <name evidence="18" type="ORF">SPBR_07074</name>
</gene>
<comment type="similarity">
    <text evidence="3">Belongs to the LCL3 family.</text>
</comment>
<dbReference type="GO" id="GO:0016787">
    <property type="term" value="F:hydrolase activity"/>
    <property type="evidence" value="ECO:0007669"/>
    <property type="project" value="UniProtKB-KW"/>
</dbReference>
<sequence>MRWPSWSRRDDSKDAEPIPPPKPAPPSSSFPANLSLTSFTSWTDSLNKTDWQHYRDPQVWLPPALAVAAALGFSAFYRSYLRRIPSTNHIRPNFFRKRSLLGKVTSVGDGDNFHLFHTPGGRLAGWGWLRKVPAYRKDLKGKTIPVRIAGVDAPEGAHFGRPAQPYSGEALDFLTQYLLGRRVRAYLYRRDQYDRVVARVVVRRFFFFKRDVGIEMLKRGLATCYEAKSGAEFGGREAQYRVAEAKAKARKRGLWSGGLGRNGVATASGEIETPREYKTRMAALDAEKESAAATGGGAAQAATTTTSSNGKTAASSTSTSAHTVPKVTASTAPSAGSTPSAAATAAAAHAKTTAAHTASSTHSTPTQAASSPANKSSAGGGGNKSSGGWGKGPLPGKK</sequence>
<dbReference type="GO" id="GO:0046872">
    <property type="term" value="F:metal ion binding"/>
    <property type="evidence" value="ECO:0007669"/>
    <property type="project" value="UniProtKB-KW"/>
</dbReference>
<dbReference type="SMART" id="SM00318">
    <property type="entry name" value="SNc"/>
    <property type="match status" value="1"/>
</dbReference>
<dbReference type="HOGENOM" id="CLU_046484_0_2_1"/>
<dbReference type="AlphaFoldDB" id="A0A0C2ETB4"/>
<evidence type="ECO:0000256" key="12">
    <source>
        <dbReference type="ARBA" id="ARBA00022989"/>
    </source>
</evidence>
<keyword evidence="8" id="KW-0479">Metal-binding</keyword>
<evidence type="ECO:0000256" key="13">
    <source>
        <dbReference type="ARBA" id="ARBA00023128"/>
    </source>
</evidence>
<evidence type="ECO:0000256" key="2">
    <source>
        <dbReference type="ARBA" id="ARBA00004173"/>
    </source>
</evidence>
<feature type="transmembrane region" description="Helical" evidence="16">
    <location>
        <begin position="60"/>
        <end position="81"/>
    </location>
</feature>
<evidence type="ECO:0000256" key="6">
    <source>
        <dbReference type="ARBA" id="ARBA00022692"/>
    </source>
</evidence>
<organism evidence="18 19">
    <name type="scientific">Sporothrix brasiliensis 5110</name>
    <dbReference type="NCBI Taxonomy" id="1398154"/>
    <lineage>
        <taxon>Eukaryota</taxon>
        <taxon>Fungi</taxon>
        <taxon>Dikarya</taxon>
        <taxon>Ascomycota</taxon>
        <taxon>Pezizomycotina</taxon>
        <taxon>Sordariomycetes</taxon>
        <taxon>Sordariomycetidae</taxon>
        <taxon>Ophiostomatales</taxon>
        <taxon>Ophiostomataceae</taxon>
        <taxon>Sporothrix</taxon>
    </lineage>
</organism>
<evidence type="ECO:0000256" key="14">
    <source>
        <dbReference type="ARBA" id="ARBA00023136"/>
    </source>
</evidence>
<feature type="region of interest" description="Disordered" evidence="15">
    <location>
        <begin position="1"/>
        <end position="32"/>
    </location>
</feature>
<dbReference type="Proteomes" id="UP000031575">
    <property type="component" value="Unassembled WGS sequence"/>
</dbReference>
<dbReference type="GO" id="GO:0005739">
    <property type="term" value="C:mitochondrion"/>
    <property type="evidence" value="ECO:0007669"/>
    <property type="project" value="UniProtKB-SubCell"/>
</dbReference>
<evidence type="ECO:0000313" key="19">
    <source>
        <dbReference type="Proteomes" id="UP000031575"/>
    </source>
</evidence>
<feature type="compositionally biased region" description="Pro residues" evidence="15">
    <location>
        <begin position="17"/>
        <end position="28"/>
    </location>
</feature>
<dbReference type="VEuPathDB" id="FungiDB:SPBR_07074"/>
<dbReference type="PROSITE" id="PS50830">
    <property type="entry name" value="TNASE_3"/>
    <property type="match status" value="1"/>
</dbReference>
<evidence type="ECO:0000256" key="16">
    <source>
        <dbReference type="SAM" id="Phobius"/>
    </source>
</evidence>
<dbReference type="EMBL" id="AWTV01000009">
    <property type="protein sequence ID" value="KIH89684.1"/>
    <property type="molecule type" value="Genomic_DNA"/>
</dbReference>
<feature type="region of interest" description="Disordered" evidence="15">
    <location>
        <begin position="288"/>
        <end position="398"/>
    </location>
</feature>
<feature type="domain" description="TNase-like" evidence="17">
    <location>
        <begin position="98"/>
        <end position="257"/>
    </location>
</feature>
<keyword evidence="7" id="KW-0540">Nuclease</keyword>
<evidence type="ECO:0000256" key="9">
    <source>
        <dbReference type="ARBA" id="ARBA00022759"/>
    </source>
</evidence>
<dbReference type="Gene3D" id="2.40.50.90">
    <property type="match status" value="1"/>
</dbReference>
<dbReference type="SUPFAM" id="SSF50199">
    <property type="entry name" value="Staphylococcal nuclease"/>
    <property type="match status" value="1"/>
</dbReference>
<evidence type="ECO:0000256" key="7">
    <source>
        <dbReference type="ARBA" id="ARBA00022722"/>
    </source>
</evidence>
<dbReference type="GO" id="GO:0016020">
    <property type="term" value="C:membrane"/>
    <property type="evidence" value="ECO:0007669"/>
    <property type="project" value="UniProtKB-SubCell"/>
</dbReference>